<reference evidence="1 2" key="1">
    <citation type="submission" date="2020-05" db="EMBL/GenBank/DDBJ databases">
        <title>Draft genome sequence of Desulfovibrio sp. strain HN2T.</title>
        <authorList>
            <person name="Ueno A."/>
            <person name="Tamazawa S."/>
            <person name="Tamamura S."/>
            <person name="Murakami T."/>
            <person name="Kiyama T."/>
            <person name="Inomata H."/>
            <person name="Amano Y."/>
            <person name="Miyakawa K."/>
            <person name="Tamaki H."/>
            <person name="Naganuma T."/>
            <person name="Kaneko K."/>
        </authorList>
    </citation>
    <scope>NUCLEOTIDE SEQUENCE [LARGE SCALE GENOMIC DNA]</scope>
    <source>
        <strain evidence="1 2">HN2</strain>
    </source>
</reference>
<dbReference type="Proteomes" id="UP000503840">
    <property type="component" value="Unassembled WGS sequence"/>
</dbReference>
<protein>
    <recommendedName>
        <fullName evidence="3">Solute-binding protein family 3/N-terminal domain-containing protein</fullName>
    </recommendedName>
</protein>
<evidence type="ECO:0008006" key="3">
    <source>
        <dbReference type="Google" id="ProtNLM"/>
    </source>
</evidence>
<dbReference type="Gene3D" id="3.40.190.10">
    <property type="entry name" value="Periplasmic binding protein-like II"/>
    <property type="match status" value="2"/>
</dbReference>
<proteinExistence type="predicted"/>
<gene>
    <name evidence="1" type="ORF">DSM101010T_19150</name>
</gene>
<name>A0A7J0BIR0_9BACT</name>
<organism evidence="1 2">
    <name type="scientific">Desulfovibrio subterraneus</name>
    <dbReference type="NCBI Taxonomy" id="2718620"/>
    <lineage>
        <taxon>Bacteria</taxon>
        <taxon>Pseudomonadati</taxon>
        <taxon>Thermodesulfobacteriota</taxon>
        <taxon>Desulfovibrionia</taxon>
        <taxon>Desulfovibrionales</taxon>
        <taxon>Desulfovibrionaceae</taxon>
        <taxon>Desulfovibrio</taxon>
    </lineage>
</organism>
<dbReference type="SUPFAM" id="SSF53850">
    <property type="entry name" value="Periplasmic binding protein-like II"/>
    <property type="match status" value="1"/>
</dbReference>
<keyword evidence="2" id="KW-1185">Reference proteome</keyword>
<accession>A0A7J0BIR0</accession>
<comment type="caution">
    <text evidence="1">The sequence shown here is derived from an EMBL/GenBank/DDBJ whole genome shotgun (WGS) entry which is preliminary data.</text>
</comment>
<sequence>MLCLLLFPCASNAADIDKVIVVGPSWEKFTNLDGTGLYHEILNEVFGLYGINVIREYVPSERAYDLVRAGRADMMTCHDVARNPLQLAKYPMFAGPYHVFFNKKRIGEWKGEETLRDRTLVWRIGYYSPANFPVHVEYKEVKTGGSALGMVLLGRVDFYVDDLSFIETSIKENKIPFDMADYDIRVAGYRTYHPVLLQSQRGNQVMALYDEGMERLIRNGRLREIFAKWGFEYPPYKLD</sequence>
<evidence type="ECO:0000313" key="2">
    <source>
        <dbReference type="Proteomes" id="UP000503840"/>
    </source>
</evidence>
<dbReference type="EMBL" id="BLVO01000013">
    <property type="protein sequence ID" value="GFM33550.1"/>
    <property type="molecule type" value="Genomic_DNA"/>
</dbReference>
<evidence type="ECO:0000313" key="1">
    <source>
        <dbReference type="EMBL" id="GFM33550.1"/>
    </source>
</evidence>
<dbReference type="AlphaFoldDB" id="A0A7J0BIR0"/>